<evidence type="ECO:0000256" key="3">
    <source>
        <dbReference type="ARBA" id="ARBA00022295"/>
    </source>
</evidence>
<keyword evidence="7" id="KW-1133">Transmembrane helix</keyword>
<evidence type="ECO:0000256" key="7">
    <source>
        <dbReference type="SAM" id="Phobius"/>
    </source>
</evidence>
<evidence type="ECO:0000256" key="5">
    <source>
        <dbReference type="ARBA" id="ARBA00023228"/>
    </source>
</evidence>
<feature type="transmembrane region" description="Helical" evidence="7">
    <location>
        <begin position="1130"/>
        <end position="1154"/>
    </location>
</feature>
<sequence length="1556" mass="178171">LSMASLIKNQIIKHLSKFARNLKPEQITLEILKGKSQLRNIELNEDVLSDLLELPPWLRITKAFCNCVGVQIPWTSLKTLPIHIICDEITIEIGLSSKCNAPTGFQIPQSNSYGFIEKIIEGIMVTVNNVEVNFYLDAFHVGLTLQRLCLESRTPQWKQTNDLKQTRFTDHSTNQTILHKHLSWQLLKIEASHIKECNSKKMTVPLRLLTMGGSCRIGIKKNYTNGSLLAGKVQIILSAILWVGTLSQIRSVISFSQQIFSLIRTYNEANITPVKLVNNTTSVLNSNKIQPTVSIPMAEKFSNFDINQTSFHLYIEKFDLHLCDDNSSLSEFPESWDIQSGAIQVTLLRISTDLYMKHMVKKGRKKWVKYIENNPCTEWCNDMIARAFQRFSTVLSFEDFNSLSKVWQSLISTNFVLRIHDMVIECVSDVNTKKDAIKHMIVSNAAARSSLPVDMGIIHFEYCTYEYEEDKSLPPPSPNVYVAIGPIEGKIDPRTIRWLVYIGDQLKEVVPIDELNNLSSETSTNDEVIVRIEMISTKIILEQTYSNNNDKRYPKEFFINIDNINITNCKLEIESYIEKNFNDINYENINNSNCEKTTKIIKTLELIKNSNTFELFQLQNWHFSMNPIWIESSYGENCPPINIINYLPLGGIIVTNDNILTLLINPEQIPVISLNHFQFVFFQLFITQITDLIDTIEEDQEFFFKNGKSQVPPISISLYLNIKTAFLRLILPNTPMPTPYDYNESLSDDTEETSSSIDGNKLTINDDNSPTFDTLLVSQSSSFIQTLDTPSKSAIHSQSYTELGVLNINDNFQDGVSILGETVSIKTDLSDDESFIVQLQESEEEIFKDSNICVAEEAISKEVNIKNLDMYDKYMNAKSNILCANVENLQTFILLDNGNILVKGFIENVILHEIFDIVNEEIYKTINIDKVLEEMIGKKICHNDKSKIDFELVGVKNNTPKLTVNVLDVSLNLTDPIISHLPMFFEANIISKKPPLVEVNVKKTVVVINDPIKNSTIKLKINDIFNCSVSKRNLDKMDPDSFEGKRKLPKNIQDIIINTGNLINLIQQDSGSNEIMNSLIKQFVSLDSTIEATHGGVNKLATSINGIEKYADSLTNMVPVVYDVNEILKLFFIMNFTIFLFKLFFLSQIFYVCWFSDINLASIINILSLPTAAEQEKAVANFSLNRQKIISTILDYSTYSEYDPPNNNIKISALINIDKITTLNESEQSVNFHGSFLFSWSDKRLRWLPKDYGGVEAVDIYQVDSGRLWMPQLRLLNVQSFYQDIVTPYSTSFTVRKDGRVFGVTKVAIKAYCNFYLSNFPYDFQLCSMRLYSPKRFTYQIDFEDYPLIWGQYDGKTSKITRLETTGYTLVSANSTKKVVSIFKSPHPLANTKDPMMTQSFIDYNFRFERNTNMYGLIFLWPMTCTIIFTHVAGSFNSTLHSIIWLMASLCFQYLNSSRLLNLIPSQHDEMPFCLKFSFFMMIETIVLFFCRILLNIFEVKSKIHKKFIKTKSKKEIMSIEVLHNLEGGGIIIEKTNEVFYIPLSFYIISILKHNR</sequence>
<comment type="similarity">
    <text evidence="2">Belongs to the BORCS7 family.</text>
</comment>
<dbReference type="Gene3D" id="2.70.170.10">
    <property type="entry name" value="Neurotransmitter-gated ion-channel ligand-binding domain"/>
    <property type="match status" value="1"/>
</dbReference>
<comment type="subcellular location">
    <subcellularLocation>
        <location evidence="1">Lysosome membrane</location>
    </subcellularLocation>
</comment>
<keyword evidence="5" id="KW-0458">Lysosome</keyword>
<keyword evidence="9" id="KW-1185">Reference proteome</keyword>
<dbReference type="InterPro" id="IPR036734">
    <property type="entry name" value="Neur_chan_lig-bd_sf"/>
</dbReference>
<organism evidence="9 10">
    <name type="scientific">Strongyloides stercoralis</name>
    <name type="common">Threadworm</name>
    <dbReference type="NCBI Taxonomy" id="6248"/>
    <lineage>
        <taxon>Eukaryota</taxon>
        <taxon>Metazoa</taxon>
        <taxon>Ecdysozoa</taxon>
        <taxon>Nematoda</taxon>
        <taxon>Chromadorea</taxon>
        <taxon>Rhabditida</taxon>
        <taxon>Tylenchina</taxon>
        <taxon>Panagrolaimomorpha</taxon>
        <taxon>Strongyloidoidea</taxon>
        <taxon>Strongyloididae</taxon>
        <taxon>Strongyloides</taxon>
    </lineage>
</organism>
<dbReference type="InterPro" id="IPR006202">
    <property type="entry name" value="Neur_chan_lig-bd"/>
</dbReference>
<dbReference type="SUPFAM" id="SSF63712">
    <property type="entry name" value="Nicotinic receptor ligand binding domain-like"/>
    <property type="match status" value="1"/>
</dbReference>
<feature type="transmembrane region" description="Helical" evidence="7">
    <location>
        <begin position="1477"/>
        <end position="1498"/>
    </location>
</feature>
<accession>A0AAF5DQ88</accession>
<dbReference type="GO" id="GO:0005230">
    <property type="term" value="F:extracellular ligand-gated monoatomic ion channel activity"/>
    <property type="evidence" value="ECO:0007669"/>
    <property type="project" value="InterPro"/>
</dbReference>
<dbReference type="GO" id="GO:0005765">
    <property type="term" value="C:lysosomal membrane"/>
    <property type="evidence" value="ECO:0007669"/>
    <property type="project" value="UniProtKB-SubCell"/>
</dbReference>
<dbReference type="InterPro" id="IPR018000">
    <property type="entry name" value="Neurotransmitter_ion_chnl_CS"/>
</dbReference>
<name>A0AAF5DQ88_STRER</name>
<reference evidence="10" key="1">
    <citation type="submission" date="2024-02" db="UniProtKB">
        <authorList>
            <consortium name="WormBaseParasite"/>
        </authorList>
    </citation>
    <scope>IDENTIFICATION</scope>
</reference>
<evidence type="ECO:0000256" key="2">
    <source>
        <dbReference type="ARBA" id="ARBA00005433"/>
    </source>
</evidence>
<dbReference type="Proteomes" id="UP000035681">
    <property type="component" value="Unplaced"/>
</dbReference>
<dbReference type="AlphaFoldDB" id="A0AAF5DQ88"/>
<feature type="transmembrane region" description="Helical" evidence="7">
    <location>
        <begin position="1414"/>
        <end position="1433"/>
    </location>
</feature>
<dbReference type="Pfam" id="PF02931">
    <property type="entry name" value="Neur_chan_LBD"/>
    <property type="match status" value="1"/>
</dbReference>
<keyword evidence="7" id="KW-0812">Transmembrane</keyword>
<evidence type="ECO:0000256" key="4">
    <source>
        <dbReference type="ARBA" id="ARBA00023136"/>
    </source>
</evidence>
<evidence type="ECO:0000259" key="8">
    <source>
        <dbReference type="Pfam" id="PF02931"/>
    </source>
</evidence>
<feature type="domain" description="Neurotransmitter-gated ion-channel ligand-binding" evidence="8">
    <location>
        <begin position="1191"/>
        <end position="1411"/>
    </location>
</feature>
<feature type="region of interest" description="Disordered" evidence="6">
    <location>
        <begin position="744"/>
        <end position="763"/>
    </location>
</feature>
<dbReference type="WBParaSite" id="TCONS_00015401.p1">
    <property type="protein sequence ID" value="TCONS_00015401.p1"/>
    <property type="gene ID" value="XLOC_009685"/>
</dbReference>
<evidence type="ECO:0000313" key="10">
    <source>
        <dbReference type="WBParaSite" id="TCONS_00015401.p1"/>
    </source>
</evidence>
<protein>
    <recommendedName>
        <fullName evidence="3">BLOC-1-related complex subunit 7</fullName>
    </recommendedName>
</protein>
<dbReference type="PROSITE" id="PS00236">
    <property type="entry name" value="NEUROTR_ION_CHANNEL"/>
    <property type="match status" value="1"/>
</dbReference>
<evidence type="ECO:0000313" key="9">
    <source>
        <dbReference type="Proteomes" id="UP000035681"/>
    </source>
</evidence>
<dbReference type="PANTHER" id="PTHR22774:SF11">
    <property type="entry name" value="CHOREIN N-TERMINAL DOMAIN-CONTAINING PROTEIN"/>
    <property type="match status" value="1"/>
</dbReference>
<dbReference type="Pfam" id="PF16088">
    <property type="entry name" value="BORCS7"/>
    <property type="match status" value="1"/>
</dbReference>
<dbReference type="Pfam" id="PF24917">
    <property type="entry name" value="BLTP3A_B"/>
    <property type="match status" value="2"/>
</dbReference>
<evidence type="ECO:0000256" key="1">
    <source>
        <dbReference type="ARBA" id="ARBA00004656"/>
    </source>
</evidence>
<dbReference type="PANTHER" id="PTHR22774">
    <property type="entry name" value="CHOREIN N-TERMINAL DOMAIN-CONTAINING PROTEIN"/>
    <property type="match status" value="1"/>
</dbReference>
<dbReference type="InterPro" id="IPR032143">
    <property type="entry name" value="BORCS7"/>
</dbReference>
<proteinExistence type="inferred from homology"/>
<keyword evidence="4 7" id="KW-0472">Membrane</keyword>
<evidence type="ECO:0000256" key="6">
    <source>
        <dbReference type="SAM" id="MobiDB-lite"/>
    </source>
</evidence>
<dbReference type="InterPro" id="IPR026728">
    <property type="entry name" value="BLTP3A/B"/>
</dbReference>